<protein>
    <recommendedName>
        <fullName evidence="4">Peptidase S9 prolyl oligopeptidase catalytic domain-containing protein</fullName>
    </recommendedName>
</protein>
<sequence>MTGKAKCTAWCRTGAGLLLAWHCAAAAGAVQASPATSVARWTVEDSIALQSIVTDWAEPSVRGRDGPAQFSPDGSRYFVVTYSGELASDRSVYRLSVYSRAQTADWLRGRLDNVQPTHVFERGSRLRSTVGSAAIYVPRWLDDSTISFIGVDEVGIRRVCRYDLRTGRAPECISGSASVAEIGGQDYVARGSTTLFFTVELHRSKPRDYPFQLLDAETLYDLAGRDGISVLSANSWTMHASYKGAAPRPIVSASIDSERGGARSGPWISPDERWAVMAFQPDGLTKPADWNAYPFATSALRYILFDLATGERRTLTDLPLAAARIRANPSPFTTKFYTRASSFWSHDSSHLLLFNIAGSSESRPDKTSQIVDYNVATGKSRVVETLADGSGLRADPEWIDEGKRLKVRFEAKGGKSWVRHYNFTSAGWLVGDTNQRKGGPPVDELTFTVRGGLGEPPRLLVEGYGKERVLFSAGPASSLAKIRPFERIDWTDEAGNPAYGYLVRGRPTPGQSPRLIVQFLGSTKDDFAPDGISGTADAAQLLAANGFTVFLMQAAGGYGSGRETQSEIILTPSEFPAQVLRLDSAVDELKRRGLAADLPSGLIGFSRTGTYTYYVATHPGRTPVGAAIVFDSITNGYSQYVSMAATATEDVQSTSHYAWQFGNRKAFWWNKVAWLDAPEFNLDRLKSPILFHVTGNPILWDAHSTIGAFKLARRPIEYHYHPGAAHVLQAPAERAAAMRSTLDWMRFWLRGEEIETREEDRARKERWESLKTDWTKVQREEAATASFDGEQAG</sequence>
<dbReference type="InterPro" id="IPR029058">
    <property type="entry name" value="AB_hydrolase_fold"/>
</dbReference>
<evidence type="ECO:0000313" key="2">
    <source>
        <dbReference type="EMBL" id="MXP40731.1"/>
    </source>
</evidence>
<dbReference type="SUPFAM" id="SSF53474">
    <property type="entry name" value="alpha/beta-Hydrolases"/>
    <property type="match status" value="1"/>
</dbReference>
<accession>A0A6I4UP74</accession>
<dbReference type="OrthoDB" id="100212at2"/>
<dbReference type="Gene3D" id="3.40.50.1820">
    <property type="entry name" value="alpha/beta hydrolase"/>
    <property type="match status" value="1"/>
</dbReference>
<organism evidence="2 3">
    <name type="scientific">Croceibacterium soli</name>
    <dbReference type="NCBI Taxonomy" id="1739690"/>
    <lineage>
        <taxon>Bacteria</taxon>
        <taxon>Pseudomonadati</taxon>
        <taxon>Pseudomonadota</taxon>
        <taxon>Alphaproteobacteria</taxon>
        <taxon>Sphingomonadales</taxon>
        <taxon>Erythrobacteraceae</taxon>
        <taxon>Croceibacterium</taxon>
    </lineage>
</organism>
<gene>
    <name evidence="2" type="ORF">GRI75_03590</name>
</gene>
<dbReference type="EMBL" id="WTYK01000002">
    <property type="protein sequence ID" value="MXP40731.1"/>
    <property type="molecule type" value="Genomic_DNA"/>
</dbReference>
<reference evidence="2 3" key="1">
    <citation type="submission" date="2019-12" db="EMBL/GenBank/DDBJ databases">
        <title>Genomic-based taxomic classification of the family Erythrobacteraceae.</title>
        <authorList>
            <person name="Xu L."/>
        </authorList>
    </citation>
    <scope>NUCLEOTIDE SEQUENCE [LARGE SCALE GENOMIC DNA]</scope>
    <source>
        <strain evidence="2 3">MCCC 1K02066</strain>
    </source>
</reference>
<comment type="caution">
    <text evidence="2">The sequence shown here is derived from an EMBL/GenBank/DDBJ whole genome shotgun (WGS) entry which is preliminary data.</text>
</comment>
<keyword evidence="1" id="KW-0732">Signal</keyword>
<name>A0A6I4UP74_9SPHN</name>
<evidence type="ECO:0008006" key="4">
    <source>
        <dbReference type="Google" id="ProtNLM"/>
    </source>
</evidence>
<dbReference type="RefSeq" id="WP_160745598.1">
    <property type="nucleotide sequence ID" value="NZ_WTYK01000002.1"/>
</dbReference>
<dbReference type="SUPFAM" id="SSF82171">
    <property type="entry name" value="DPP6 N-terminal domain-like"/>
    <property type="match status" value="1"/>
</dbReference>
<feature type="chain" id="PRO_5026204266" description="Peptidase S9 prolyl oligopeptidase catalytic domain-containing protein" evidence="1">
    <location>
        <begin position="33"/>
        <end position="793"/>
    </location>
</feature>
<feature type="signal peptide" evidence="1">
    <location>
        <begin position="1"/>
        <end position="32"/>
    </location>
</feature>
<dbReference type="AlphaFoldDB" id="A0A6I4UP74"/>
<evidence type="ECO:0000256" key="1">
    <source>
        <dbReference type="SAM" id="SignalP"/>
    </source>
</evidence>
<keyword evidence="3" id="KW-1185">Reference proteome</keyword>
<evidence type="ECO:0000313" key="3">
    <source>
        <dbReference type="Proteomes" id="UP000469159"/>
    </source>
</evidence>
<dbReference type="Proteomes" id="UP000469159">
    <property type="component" value="Unassembled WGS sequence"/>
</dbReference>
<proteinExistence type="predicted"/>